<dbReference type="AlphaFoldDB" id="A0A4Y7Q4A2"/>
<dbReference type="PANTHER" id="PTHR11750">
    <property type="entry name" value="PROTEIN N-TERMINAL AMIDASE"/>
    <property type="match status" value="1"/>
</dbReference>
<keyword evidence="3" id="KW-1185">Reference proteome</keyword>
<gene>
    <name evidence="2" type="ORF">BD410DRAFT_770666</name>
</gene>
<dbReference type="GO" id="GO:0030163">
    <property type="term" value="P:protein catabolic process"/>
    <property type="evidence" value="ECO:0007669"/>
    <property type="project" value="TreeGrafter"/>
</dbReference>
<protein>
    <submittedName>
        <fullName evidence="2">Hydrolase</fullName>
    </submittedName>
</protein>
<dbReference type="STRING" id="50990.A0A4Y7Q4A2"/>
<dbReference type="PROSITE" id="PS50263">
    <property type="entry name" value="CN_HYDROLASE"/>
    <property type="match status" value="1"/>
</dbReference>
<dbReference type="Gene3D" id="3.60.110.10">
    <property type="entry name" value="Carbon-nitrogen hydrolase"/>
    <property type="match status" value="1"/>
</dbReference>
<organism evidence="2 3">
    <name type="scientific">Rickenella mellea</name>
    <dbReference type="NCBI Taxonomy" id="50990"/>
    <lineage>
        <taxon>Eukaryota</taxon>
        <taxon>Fungi</taxon>
        <taxon>Dikarya</taxon>
        <taxon>Basidiomycota</taxon>
        <taxon>Agaricomycotina</taxon>
        <taxon>Agaricomycetes</taxon>
        <taxon>Hymenochaetales</taxon>
        <taxon>Rickenellaceae</taxon>
        <taxon>Rickenella</taxon>
    </lineage>
</organism>
<dbReference type="OrthoDB" id="201515at2759"/>
<name>A0A4Y7Q4A2_9AGAM</name>
<dbReference type="GO" id="GO:0070773">
    <property type="term" value="F:protein-N-terminal glutamine amidohydrolase activity"/>
    <property type="evidence" value="ECO:0007669"/>
    <property type="project" value="InterPro"/>
</dbReference>
<sequence length="298" mass="33199">MTSRLRIALVQFAPLIGKVKENIDKANFICSRIEPHSVDLVCLPEMVFTGYVFADASAISPYLEDVNNNPTSQFCRDLARRLFCHVAAGYPERSRPGGTPGKVGYNSAVLYGPNGELVGHYRKTNLFETDVTWAKAGDGFKSFSLPPPLRTLSLAICMDLNPQPPAHWQLKEGPYELASYCLEEVAGKPRTNVLLLLNAWLDSKVDPEDEHDYDTLEYWIARLNPLWSDLTQEQKEDETVPSEESKDTIVVICNRAGEENGVLFAGTSAVLRLRIGSNAPEILGLMKRREEGVLQLCI</sequence>
<dbReference type="PANTHER" id="PTHR11750:SF26">
    <property type="entry name" value="PROTEIN N-TERMINAL AMIDASE"/>
    <property type="match status" value="1"/>
</dbReference>
<accession>A0A4Y7Q4A2</accession>
<dbReference type="InterPro" id="IPR036526">
    <property type="entry name" value="C-N_Hydrolase_sf"/>
</dbReference>
<dbReference type="Pfam" id="PF00795">
    <property type="entry name" value="CN_hydrolase"/>
    <property type="match status" value="1"/>
</dbReference>
<keyword evidence="2" id="KW-0378">Hydrolase</keyword>
<dbReference type="Proteomes" id="UP000294933">
    <property type="component" value="Unassembled WGS sequence"/>
</dbReference>
<evidence type="ECO:0000313" key="3">
    <source>
        <dbReference type="Proteomes" id="UP000294933"/>
    </source>
</evidence>
<dbReference type="VEuPathDB" id="FungiDB:BD410DRAFT_770666"/>
<dbReference type="InterPro" id="IPR039703">
    <property type="entry name" value="Nta1"/>
</dbReference>
<evidence type="ECO:0000313" key="2">
    <source>
        <dbReference type="EMBL" id="TDL22151.1"/>
    </source>
</evidence>
<proteinExistence type="predicted"/>
<dbReference type="GO" id="GO:0008418">
    <property type="term" value="F:protein-N-terminal asparagine amidohydrolase activity"/>
    <property type="evidence" value="ECO:0007669"/>
    <property type="project" value="InterPro"/>
</dbReference>
<dbReference type="InterPro" id="IPR003010">
    <property type="entry name" value="C-N_Hydrolase"/>
</dbReference>
<feature type="domain" description="CN hydrolase" evidence="1">
    <location>
        <begin position="5"/>
        <end position="298"/>
    </location>
</feature>
<dbReference type="SUPFAM" id="SSF56317">
    <property type="entry name" value="Carbon-nitrogen hydrolase"/>
    <property type="match status" value="1"/>
</dbReference>
<reference evidence="2 3" key="1">
    <citation type="submission" date="2018-06" db="EMBL/GenBank/DDBJ databases">
        <title>A transcriptomic atlas of mushroom development highlights an independent origin of complex multicellularity.</title>
        <authorList>
            <consortium name="DOE Joint Genome Institute"/>
            <person name="Krizsan K."/>
            <person name="Almasi E."/>
            <person name="Merenyi Z."/>
            <person name="Sahu N."/>
            <person name="Viragh M."/>
            <person name="Koszo T."/>
            <person name="Mondo S."/>
            <person name="Kiss B."/>
            <person name="Balint B."/>
            <person name="Kues U."/>
            <person name="Barry K."/>
            <person name="Hegedus J.C."/>
            <person name="Henrissat B."/>
            <person name="Johnson J."/>
            <person name="Lipzen A."/>
            <person name="Ohm R."/>
            <person name="Nagy I."/>
            <person name="Pangilinan J."/>
            <person name="Yan J."/>
            <person name="Xiong Y."/>
            <person name="Grigoriev I.V."/>
            <person name="Hibbett D.S."/>
            <person name="Nagy L.G."/>
        </authorList>
    </citation>
    <scope>NUCLEOTIDE SEQUENCE [LARGE SCALE GENOMIC DNA]</scope>
    <source>
        <strain evidence="2 3">SZMC22713</strain>
    </source>
</reference>
<evidence type="ECO:0000259" key="1">
    <source>
        <dbReference type="PROSITE" id="PS50263"/>
    </source>
</evidence>
<dbReference type="EMBL" id="ML170176">
    <property type="protein sequence ID" value="TDL22151.1"/>
    <property type="molecule type" value="Genomic_DNA"/>
</dbReference>